<feature type="region of interest" description="Disordered" evidence="1">
    <location>
        <begin position="173"/>
        <end position="196"/>
    </location>
</feature>
<feature type="non-terminal residue" evidence="2">
    <location>
        <position position="1"/>
    </location>
</feature>
<keyword evidence="3" id="KW-1185">Reference proteome</keyword>
<protein>
    <submittedName>
        <fullName evidence="2">Uncharacterized protein</fullName>
    </submittedName>
</protein>
<gene>
    <name evidence="2" type="ORF">AMECASPLE_031566</name>
</gene>
<evidence type="ECO:0000313" key="3">
    <source>
        <dbReference type="Proteomes" id="UP001469553"/>
    </source>
</evidence>
<evidence type="ECO:0000256" key="1">
    <source>
        <dbReference type="SAM" id="MobiDB-lite"/>
    </source>
</evidence>
<sequence>SPSCVTTGPSFLPPNTDAWGSQDGRMCPDQTDRGTDSRMLLLLWTLDLGLPILSCKKDDKSCFDWTAERLQHQAAVLCSYSQTIHITSEKTTSLLCIRPAHRTPAPLINPEPCAVTVGLSSWLQEDKRSSTACAKIRCSQLSSRSLAIQSATAPAAAAAGVSKAGIYIFSGQAARGERPAGRSKPPAVKRSERVQH</sequence>
<dbReference type="Proteomes" id="UP001469553">
    <property type="component" value="Unassembled WGS sequence"/>
</dbReference>
<accession>A0ABV1A244</accession>
<proteinExistence type="predicted"/>
<organism evidence="2 3">
    <name type="scientific">Ameca splendens</name>
    <dbReference type="NCBI Taxonomy" id="208324"/>
    <lineage>
        <taxon>Eukaryota</taxon>
        <taxon>Metazoa</taxon>
        <taxon>Chordata</taxon>
        <taxon>Craniata</taxon>
        <taxon>Vertebrata</taxon>
        <taxon>Euteleostomi</taxon>
        <taxon>Actinopterygii</taxon>
        <taxon>Neopterygii</taxon>
        <taxon>Teleostei</taxon>
        <taxon>Neoteleostei</taxon>
        <taxon>Acanthomorphata</taxon>
        <taxon>Ovalentaria</taxon>
        <taxon>Atherinomorphae</taxon>
        <taxon>Cyprinodontiformes</taxon>
        <taxon>Goodeidae</taxon>
        <taxon>Ameca</taxon>
    </lineage>
</organism>
<dbReference type="EMBL" id="JAHRIP010079180">
    <property type="protein sequence ID" value="MEQ2312490.1"/>
    <property type="molecule type" value="Genomic_DNA"/>
</dbReference>
<comment type="caution">
    <text evidence="2">The sequence shown here is derived from an EMBL/GenBank/DDBJ whole genome shotgun (WGS) entry which is preliminary data.</text>
</comment>
<name>A0ABV1A244_9TELE</name>
<evidence type="ECO:0000313" key="2">
    <source>
        <dbReference type="EMBL" id="MEQ2312490.1"/>
    </source>
</evidence>
<reference evidence="2 3" key="1">
    <citation type="submission" date="2021-06" db="EMBL/GenBank/DDBJ databases">
        <authorList>
            <person name="Palmer J.M."/>
        </authorList>
    </citation>
    <scope>NUCLEOTIDE SEQUENCE [LARGE SCALE GENOMIC DNA]</scope>
    <source>
        <strain evidence="2 3">AS_MEX2019</strain>
        <tissue evidence="2">Muscle</tissue>
    </source>
</reference>